<evidence type="ECO:0000256" key="5">
    <source>
        <dbReference type="ARBA" id="ARBA00023163"/>
    </source>
</evidence>
<dbReference type="EMBL" id="NHMM01000001">
    <property type="protein sequence ID" value="OUT23773.1"/>
    <property type="molecule type" value="Genomic_DNA"/>
</dbReference>
<organism evidence="9 11">
    <name type="scientific">Pichia kudriavzevii</name>
    <name type="common">Yeast</name>
    <name type="synonym">Issatchenkia orientalis</name>
    <dbReference type="NCBI Taxonomy" id="4909"/>
    <lineage>
        <taxon>Eukaryota</taxon>
        <taxon>Fungi</taxon>
        <taxon>Dikarya</taxon>
        <taxon>Ascomycota</taxon>
        <taxon>Saccharomycotina</taxon>
        <taxon>Pichiomycetes</taxon>
        <taxon>Pichiales</taxon>
        <taxon>Pichiaceae</taxon>
        <taxon>Pichia</taxon>
    </lineage>
</organism>
<evidence type="ECO:0000313" key="10">
    <source>
        <dbReference type="EMBL" id="OUT23773.1"/>
    </source>
</evidence>
<dbReference type="Proteomes" id="UP000029867">
    <property type="component" value="Unassembled WGS sequence"/>
</dbReference>
<feature type="domain" description="Mediator complex subunit Med1" evidence="8">
    <location>
        <begin position="14"/>
        <end position="151"/>
    </location>
</feature>
<dbReference type="InterPro" id="IPR019680">
    <property type="entry name" value="Mediator_Med1"/>
</dbReference>
<gene>
    <name evidence="10" type="ORF">CAS74_000143</name>
    <name evidence="9" type="ORF">JL09_g3294</name>
</gene>
<protein>
    <recommendedName>
        <fullName evidence="7">Mediator of RNA polymerase II transcription subunit 1</fullName>
    </recommendedName>
    <alternativeName>
        <fullName evidence="7">Mediator complex subunit 1</fullName>
    </alternativeName>
</protein>
<reference evidence="11" key="1">
    <citation type="journal article" date="2014" name="Microb. Cell Fact.">
        <title>Exploiting Issatchenkia orientalis SD108 for succinic acid production.</title>
        <authorList>
            <person name="Xiao H."/>
            <person name="Shao Z."/>
            <person name="Jiang Y."/>
            <person name="Dole S."/>
            <person name="Zhao H."/>
        </authorList>
    </citation>
    <scope>NUCLEOTIDE SEQUENCE [LARGE SCALE GENOMIC DNA]</scope>
    <source>
        <strain evidence="11">SD108</strain>
    </source>
</reference>
<dbReference type="GO" id="GO:0016592">
    <property type="term" value="C:mediator complex"/>
    <property type="evidence" value="ECO:0007669"/>
    <property type="project" value="InterPro"/>
</dbReference>
<dbReference type="GO" id="GO:0003712">
    <property type="term" value="F:transcription coregulator activity"/>
    <property type="evidence" value="ECO:0007669"/>
    <property type="project" value="InterPro"/>
</dbReference>
<dbReference type="EMBL" id="JQFK01000034">
    <property type="protein sequence ID" value="KGK37558.1"/>
    <property type="molecule type" value="Genomic_DNA"/>
</dbReference>
<comment type="subcellular location">
    <subcellularLocation>
        <location evidence="1 7">Nucleus</location>
    </subcellularLocation>
</comment>
<comment type="caution">
    <text evidence="9">The sequence shown here is derived from an EMBL/GenBank/DDBJ whole genome shotgun (WGS) entry which is preliminary data.</text>
</comment>
<sequence>MKPTLGMDTAAMAEIIDVLSTRPGKVCREGIIRVAERHSLTTFTELERISISGHDILIDVDIEKGNLGDHGEERVCGVHVASASGGGDALPVLKGLDELLLRNLQMETLTRFNMNVCELSYIDREERAPLEEAIARMQEAGEVLFNYRDEIGVTLRYADENRENGGGYRGERCVHLRMMNRLELHLDPPVDVPMELAVAVKGVFTKSGGIYKVLNRDGVVYAEVLDGAAVSEASAAVVEPGRLRRQRIELLTGSKMVSLERASVEDVVGLVSALRKWSAWDERLRRVEYHEAHVVEDGVEGIDDLYEVGQIDQVDETEPVDQVEVVQIL</sequence>
<reference evidence="9" key="2">
    <citation type="submission" date="2014-08" db="EMBL/GenBank/DDBJ databases">
        <title>Exploiting Issatchenkia orientalis SD108 for Succinic Acid Production.</title>
        <authorList>
            <person name="Xiao H."/>
            <person name="Shao Z."/>
            <person name="Jiang Y."/>
            <person name="Dole S."/>
            <person name="Zhao H."/>
        </authorList>
    </citation>
    <scope>NUCLEOTIDE SEQUENCE [LARGE SCALE GENOMIC DNA]</scope>
    <source>
        <strain evidence="9">SD108</strain>
    </source>
</reference>
<dbReference type="Pfam" id="PF10744">
    <property type="entry name" value="Med1"/>
    <property type="match status" value="1"/>
</dbReference>
<comment type="similarity">
    <text evidence="2 7">Belongs to the Mediator complex subunit 1 family.</text>
</comment>
<evidence type="ECO:0000256" key="2">
    <source>
        <dbReference type="ARBA" id="ARBA00006210"/>
    </source>
</evidence>
<name>A0A099NXK8_PICKU</name>
<evidence type="ECO:0000313" key="12">
    <source>
        <dbReference type="Proteomes" id="UP000195871"/>
    </source>
</evidence>
<comment type="function">
    <text evidence="7">Component of the Mediator complex, a coactivator involved in the regulated transcription of nearly all RNA polymerase II-dependent genes. Mediator functions as a bridge to convey information from gene-specific regulatory proteins to the basal RNA polymerase II transcription machinery. Mediator is recruited to promoters by direct interactions with regulatory proteins and serves as a scaffold for the assembly of a functional preinitiation complex with RNA polymerase II and the general transcription factors.</text>
</comment>
<keyword evidence="6 7" id="KW-0539">Nucleus</keyword>
<keyword evidence="3 7" id="KW-0805">Transcription regulation</keyword>
<accession>A0A099NXK8</accession>
<reference evidence="10 12" key="3">
    <citation type="submission" date="2017-05" db="EMBL/GenBank/DDBJ databases">
        <title>The Genome Sequence of Candida krusei Ckrusei653.</title>
        <authorList>
            <person name="Cuomo C."/>
            <person name="Forche A."/>
            <person name="Young S."/>
            <person name="Abouelleil A."/>
            <person name="Cao P."/>
            <person name="Chapman S."/>
            <person name="Cusick C."/>
            <person name="Shea T."/>
            <person name="Nusbaum C."/>
            <person name="Birren B."/>
        </authorList>
    </citation>
    <scope>NUCLEOTIDE SEQUENCE [LARGE SCALE GENOMIC DNA]</scope>
    <source>
        <strain evidence="10 12">Ckrusei653</strain>
    </source>
</reference>
<evidence type="ECO:0000256" key="3">
    <source>
        <dbReference type="ARBA" id="ARBA00023015"/>
    </source>
</evidence>
<dbReference type="GO" id="GO:0045944">
    <property type="term" value="P:positive regulation of transcription by RNA polymerase II"/>
    <property type="evidence" value="ECO:0007669"/>
    <property type="project" value="UniProtKB-ARBA"/>
</dbReference>
<evidence type="ECO:0000259" key="8">
    <source>
        <dbReference type="Pfam" id="PF10744"/>
    </source>
</evidence>
<keyword evidence="5 7" id="KW-0804">Transcription</keyword>
<evidence type="ECO:0000256" key="1">
    <source>
        <dbReference type="ARBA" id="ARBA00004123"/>
    </source>
</evidence>
<keyword evidence="4 7" id="KW-0010">Activator</keyword>
<evidence type="ECO:0000313" key="9">
    <source>
        <dbReference type="EMBL" id="KGK37558.1"/>
    </source>
</evidence>
<dbReference type="AlphaFoldDB" id="A0A099NXK8"/>
<evidence type="ECO:0000256" key="7">
    <source>
        <dbReference type="RuleBase" id="RU364059"/>
    </source>
</evidence>
<dbReference type="HOGENOM" id="CLU_844838_0_0_1"/>
<proteinExistence type="inferred from homology"/>
<dbReference type="Proteomes" id="UP000195871">
    <property type="component" value="Unassembled WGS sequence"/>
</dbReference>
<evidence type="ECO:0000313" key="11">
    <source>
        <dbReference type="Proteomes" id="UP000029867"/>
    </source>
</evidence>
<evidence type="ECO:0000256" key="6">
    <source>
        <dbReference type="ARBA" id="ARBA00023242"/>
    </source>
</evidence>
<evidence type="ECO:0000256" key="4">
    <source>
        <dbReference type="ARBA" id="ARBA00023159"/>
    </source>
</evidence>